<organism evidence="2 3">
    <name type="scientific">Rhodovulum euryhalinum</name>
    <dbReference type="NCBI Taxonomy" id="35805"/>
    <lineage>
        <taxon>Bacteria</taxon>
        <taxon>Pseudomonadati</taxon>
        <taxon>Pseudomonadota</taxon>
        <taxon>Alphaproteobacteria</taxon>
        <taxon>Rhodobacterales</taxon>
        <taxon>Paracoccaceae</taxon>
        <taxon>Rhodovulum</taxon>
    </lineage>
</organism>
<evidence type="ECO:0000256" key="1">
    <source>
        <dbReference type="SAM" id="Phobius"/>
    </source>
</evidence>
<gene>
    <name evidence="2" type="ORF">EV655_10286</name>
</gene>
<feature type="transmembrane region" description="Helical" evidence="1">
    <location>
        <begin position="104"/>
        <end position="126"/>
    </location>
</feature>
<keyword evidence="3" id="KW-1185">Reference proteome</keyword>
<reference evidence="2 3" key="1">
    <citation type="submission" date="2019-03" db="EMBL/GenBank/DDBJ databases">
        <title>Genomic Encyclopedia of Type Strains, Phase IV (KMG-IV): sequencing the most valuable type-strain genomes for metagenomic binning, comparative biology and taxonomic classification.</title>
        <authorList>
            <person name="Goeker M."/>
        </authorList>
    </citation>
    <scope>NUCLEOTIDE SEQUENCE [LARGE SCALE GENOMIC DNA]</scope>
    <source>
        <strain evidence="2 3">DSM 4868</strain>
    </source>
</reference>
<name>A0A4R2KL63_9RHOB</name>
<comment type="caution">
    <text evidence="2">The sequence shown here is derived from an EMBL/GenBank/DDBJ whole genome shotgun (WGS) entry which is preliminary data.</text>
</comment>
<evidence type="ECO:0000313" key="3">
    <source>
        <dbReference type="Proteomes" id="UP000295142"/>
    </source>
</evidence>
<dbReference type="EMBL" id="SLWW01000002">
    <property type="protein sequence ID" value="TCO73322.1"/>
    <property type="molecule type" value="Genomic_DNA"/>
</dbReference>
<dbReference type="Proteomes" id="UP000295142">
    <property type="component" value="Unassembled WGS sequence"/>
</dbReference>
<keyword evidence="1" id="KW-1133">Transmembrane helix</keyword>
<dbReference type="Gene3D" id="1.10.10.1320">
    <property type="entry name" value="Anti-sigma factor, zinc-finger domain"/>
    <property type="match status" value="1"/>
</dbReference>
<sequence length="253" mass="25213">MTTNDFSDETLMAYADGALDPAEAARVGAAVAADPALARRLALFSGTRDVLARAAAARPEAPVPDALMARVRATIEAGRAGAETDATVVPLRRPSVPPRPFRPMAIAAGLALALGLAGGVLVGLSLGDGVPGGLRIATLGTRGLAEALSGLPSGARAAVADGEVAIIASFRNADGELCREFELDAAERATVVSVACREAAGWQTRFAVVAGAVDTGYAPASSLETLDSYLAAIGAGAPLAPLDEAAALSAAGE</sequence>
<proteinExistence type="predicted"/>
<dbReference type="OrthoDB" id="7743910at2"/>
<keyword evidence="1" id="KW-0812">Transmembrane</keyword>
<keyword evidence="1" id="KW-0472">Membrane</keyword>
<evidence type="ECO:0000313" key="2">
    <source>
        <dbReference type="EMBL" id="TCO73322.1"/>
    </source>
</evidence>
<dbReference type="RefSeq" id="WP_132541420.1">
    <property type="nucleotide sequence ID" value="NZ_SLWW01000002.1"/>
</dbReference>
<dbReference type="InterPro" id="IPR041916">
    <property type="entry name" value="Anti_sigma_zinc_sf"/>
</dbReference>
<protein>
    <recommendedName>
        <fullName evidence="4">Anti-sigma factor RsiW</fullName>
    </recommendedName>
</protein>
<evidence type="ECO:0008006" key="4">
    <source>
        <dbReference type="Google" id="ProtNLM"/>
    </source>
</evidence>
<accession>A0A4R2KL63</accession>
<dbReference type="AlphaFoldDB" id="A0A4R2KL63"/>